<dbReference type="Gene3D" id="3.10.20.30">
    <property type="match status" value="1"/>
</dbReference>
<dbReference type="AlphaFoldDB" id="A0A7S3EKU6"/>
<accession>A0A7S3EKU6</accession>
<name>A0A7S3EKU6_9RHOD</name>
<dbReference type="InterPro" id="IPR012675">
    <property type="entry name" value="Beta-grasp_dom_sf"/>
</dbReference>
<dbReference type="InterPro" id="IPR036010">
    <property type="entry name" value="2Fe-2S_ferredoxin-like_sf"/>
</dbReference>
<protein>
    <recommendedName>
        <fullName evidence="2">2Fe-2S ferredoxin-type domain-containing protein</fullName>
    </recommendedName>
</protein>
<sequence length="162" mass="17819">MRIAFVLSASNPRRHDPGMKLNRRRSAGFPRRGRSLFMTTTTTTATTVHFEPSGSEVTASPGESLFDVAERVGELAEKPERYCRDGGCYRCEMEVNGDLLRICQYKIPETRTYLDVLRCVSFIRIAAEGAFQTPFCLAKHSANACAPVGSAGSTQTTFGART</sequence>
<reference evidence="1" key="1">
    <citation type="submission" date="2021-01" db="EMBL/GenBank/DDBJ databases">
        <authorList>
            <person name="Corre E."/>
            <person name="Pelletier E."/>
            <person name="Niang G."/>
            <person name="Scheremetjew M."/>
            <person name="Finn R."/>
            <person name="Kale V."/>
            <person name="Holt S."/>
            <person name="Cochrane G."/>
            <person name="Meng A."/>
            <person name="Brown T."/>
            <person name="Cohen L."/>
        </authorList>
    </citation>
    <scope>NUCLEOTIDE SEQUENCE</scope>
    <source>
        <strain evidence="1">CCMP 769</strain>
    </source>
</reference>
<gene>
    <name evidence="1" type="ORF">RMAR00112_LOCUS28982</name>
</gene>
<proteinExistence type="predicted"/>
<dbReference type="SUPFAM" id="SSF54292">
    <property type="entry name" value="2Fe-2S ferredoxin-like"/>
    <property type="match status" value="1"/>
</dbReference>
<organism evidence="1">
    <name type="scientific">Rhodosorus marinus</name>
    <dbReference type="NCBI Taxonomy" id="101924"/>
    <lineage>
        <taxon>Eukaryota</taxon>
        <taxon>Rhodophyta</taxon>
        <taxon>Stylonematophyceae</taxon>
        <taxon>Stylonematales</taxon>
        <taxon>Stylonemataceae</taxon>
        <taxon>Rhodosorus</taxon>
    </lineage>
</organism>
<dbReference type="GO" id="GO:0051536">
    <property type="term" value="F:iron-sulfur cluster binding"/>
    <property type="evidence" value="ECO:0007669"/>
    <property type="project" value="InterPro"/>
</dbReference>
<dbReference type="EMBL" id="HBHW01037691">
    <property type="protein sequence ID" value="CAE0060916.1"/>
    <property type="molecule type" value="Transcribed_RNA"/>
</dbReference>
<evidence type="ECO:0008006" key="2">
    <source>
        <dbReference type="Google" id="ProtNLM"/>
    </source>
</evidence>
<evidence type="ECO:0000313" key="1">
    <source>
        <dbReference type="EMBL" id="CAE0060916.1"/>
    </source>
</evidence>